<feature type="transmembrane region" description="Helical" evidence="1">
    <location>
        <begin position="84"/>
        <end position="102"/>
    </location>
</feature>
<keyword evidence="1" id="KW-0812">Transmembrane</keyword>
<protein>
    <recommendedName>
        <fullName evidence="4">DUF2938 domain-containing protein</fullName>
    </recommendedName>
</protein>
<sequence>MNFYKILIAAFSATNIMTTFSYLVSISYKKLFKEPVMLNFILEGAGISLKGGVKKFSGWFAHYLIVVAFVIVYESIWHYTNVEFGFVSGIVFGIVSGFIGVSCWRLTYRLPDGNPHVPSKEYGIQLFLGHIVFAIGVVVAFKIFNYDPLSYIY</sequence>
<dbReference type="EMBL" id="JBBYHR010000009">
    <property type="protein sequence ID" value="MEL1245560.1"/>
    <property type="molecule type" value="Genomic_DNA"/>
</dbReference>
<keyword evidence="1" id="KW-0472">Membrane</keyword>
<feature type="transmembrane region" description="Helical" evidence="1">
    <location>
        <begin position="59"/>
        <end position="77"/>
    </location>
</feature>
<keyword evidence="1" id="KW-1133">Transmembrane helix</keyword>
<accession>A0ABU9I083</accession>
<dbReference type="Proteomes" id="UP001464555">
    <property type="component" value="Unassembled WGS sequence"/>
</dbReference>
<feature type="transmembrane region" description="Helical" evidence="1">
    <location>
        <begin position="6"/>
        <end position="24"/>
    </location>
</feature>
<organism evidence="2 3">
    <name type="scientific">Flavobacterium arundinis</name>
    <dbReference type="NCBI Taxonomy" id="3139143"/>
    <lineage>
        <taxon>Bacteria</taxon>
        <taxon>Pseudomonadati</taxon>
        <taxon>Bacteroidota</taxon>
        <taxon>Flavobacteriia</taxon>
        <taxon>Flavobacteriales</taxon>
        <taxon>Flavobacteriaceae</taxon>
        <taxon>Flavobacterium</taxon>
    </lineage>
</organism>
<evidence type="ECO:0000313" key="3">
    <source>
        <dbReference type="Proteomes" id="UP001464555"/>
    </source>
</evidence>
<gene>
    <name evidence="2" type="ORF">AAEO56_14895</name>
</gene>
<feature type="transmembrane region" description="Helical" evidence="1">
    <location>
        <begin position="122"/>
        <end position="144"/>
    </location>
</feature>
<name>A0ABU9I083_9FLAO</name>
<dbReference type="RefSeq" id="WP_341697857.1">
    <property type="nucleotide sequence ID" value="NZ_JBBYHR010000009.1"/>
</dbReference>
<keyword evidence="3" id="KW-1185">Reference proteome</keyword>
<evidence type="ECO:0000256" key="1">
    <source>
        <dbReference type="SAM" id="Phobius"/>
    </source>
</evidence>
<comment type="caution">
    <text evidence="2">The sequence shown here is derived from an EMBL/GenBank/DDBJ whole genome shotgun (WGS) entry which is preliminary data.</text>
</comment>
<evidence type="ECO:0008006" key="4">
    <source>
        <dbReference type="Google" id="ProtNLM"/>
    </source>
</evidence>
<reference evidence="2 3" key="1">
    <citation type="submission" date="2024-04" db="EMBL/GenBank/DDBJ databases">
        <title>Flavobacterium sp. DGU11 16S ribosomal RNA gene Genome sequencing and assembly.</title>
        <authorList>
            <person name="Park S."/>
        </authorList>
    </citation>
    <scope>NUCLEOTIDE SEQUENCE [LARGE SCALE GENOMIC DNA]</scope>
    <source>
        <strain evidence="2 3">DGU11</strain>
    </source>
</reference>
<evidence type="ECO:0000313" key="2">
    <source>
        <dbReference type="EMBL" id="MEL1245560.1"/>
    </source>
</evidence>
<proteinExistence type="predicted"/>